<comment type="caution">
    <text evidence="6">The sequence shown here is derived from an EMBL/GenBank/DDBJ whole genome shotgun (WGS) entry which is preliminary data.</text>
</comment>
<dbReference type="GO" id="GO:0030288">
    <property type="term" value="C:outer membrane-bounded periplasmic space"/>
    <property type="evidence" value="ECO:0007669"/>
    <property type="project" value="TreeGrafter"/>
</dbReference>
<evidence type="ECO:0000256" key="3">
    <source>
        <dbReference type="SAM" id="MobiDB-lite"/>
    </source>
</evidence>
<comment type="similarity">
    <text evidence="2">Belongs to the bacterial solute-binding protein 2 family.</text>
</comment>
<feature type="signal peptide" evidence="4">
    <location>
        <begin position="1"/>
        <end position="19"/>
    </location>
</feature>
<keyword evidence="4" id="KW-0732">Signal</keyword>
<dbReference type="InterPro" id="IPR028082">
    <property type="entry name" value="Peripla_BP_I"/>
</dbReference>
<dbReference type="PANTHER" id="PTHR30036">
    <property type="entry name" value="D-XYLOSE-BINDING PERIPLASMIC PROTEIN"/>
    <property type="match status" value="1"/>
</dbReference>
<accession>A0A926DCU9</accession>
<keyword evidence="7" id="KW-1185">Reference proteome</keyword>
<evidence type="ECO:0000256" key="4">
    <source>
        <dbReference type="SAM" id="SignalP"/>
    </source>
</evidence>
<dbReference type="InterPro" id="IPR050555">
    <property type="entry name" value="Bact_Solute-Bind_Prot2"/>
</dbReference>
<dbReference type="Pfam" id="PF13407">
    <property type="entry name" value="Peripla_BP_4"/>
    <property type="match status" value="1"/>
</dbReference>
<evidence type="ECO:0000256" key="2">
    <source>
        <dbReference type="ARBA" id="ARBA00007639"/>
    </source>
</evidence>
<evidence type="ECO:0000259" key="5">
    <source>
        <dbReference type="Pfam" id="PF13407"/>
    </source>
</evidence>
<dbReference type="GO" id="GO:0030246">
    <property type="term" value="F:carbohydrate binding"/>
    <property type="evidence" value="ECO:0007669"/>
    <property type="project" value="TreeGrafter"/>
</dbReference>
<feature type="chain" id="PRO_5039050459" evidence="4">
    <location>
        <begin position="20"/>
        <end position="360"/>
    </location>
</feature>
<dbReference type="RefSeq" id="WP_249299512.1">
    <property type="nucleotide sequence ID" value="NZ_JACRSP010000002.1"/>
</dbReference>
<dbReference type="EMBL" id="JACRSP010000002">
    <property type="protein sequence ID" value="MBC8535768.1"/>
    <property type="molecule type" value="Genomic_DNA"/>
</dbReference>
<dbReference type="Gene3D" id="3.40.50.2300">
    <property type="match status" value="2"/>
</dbReference>
<dbReference type="PANTHER" id="PTHR30036:SF7">
    <property type="entry name" value="ABC TRANSPORTER PERIPLASMIC-BINDING PROTEIN YPHF"/>
    <property type="match status" value="1"/>
</dbReference>
<evidence type="ECO:0000256" key="1">
    <source>
        <dbReference type="ARBA" id="ARBA00004196"/>
    </source>
</evidence>
<feature type="region of interest" description="Disordered" evidence="3">
    <location>
        <begin position="22"/>
        <end position="55"/>
    </location>
</feature>
<gene>
    <name evidence="6" type="ORF">H8695_03565</name>
</gene>
<proteinExistence type="inferred from homology"/>
<reference evidence="6" key="1">
    <citation type="submission" date="2020-08" db="EMBL/GenBank/DDBJ databases">
        <title>Genome public.</title>
        <authorList>
            <person name="Liu C."/>
            <person name="Sun Q."/>
        </authorList>
    </citation>
    <scope>NUCLEOTIDE SEQUENCE</scope>
    <source>
        <strain evidence="6">BX7</strain>
    </source>
</reference>
<dbReference type="InterPro" id="IPR025997">
    <property type="entry name" value="SBP_2_dom"/>
</dbReference>
<name>A0A926DCU9_9FIRM</name>
<feature type="compositionally biased region" description="Low complexity" evidence="3">
    <location>
        <begin position="30"/>
        <end position="49"/>
    </location>
</feature>
<dbReference type="AlphaFoldDB" id="A0A926DCU9"/>
<organism evidence="6 7">
    <name type="scientific">Feifania hominis</name>
    <dbReference type="NCBI Taxonomy" id="2763660"/>
    <lineage>
        <taxon>Bacteria</taxon>
        <taxon>Bacillati</taxon>
        <taxon>Bacillota</taxon>
        <taxon>Clostridia</taxon>
        <taxon>Eubacteriales</taxon>
        <taxon>Feifaniaceae</taxon>
        <taxon>Feifania</taxon>
    </lineage>
</organism>
<sequence>MKKFLALLLAAVMLTAVFAGCKPAEKDPGTTDPGTTDPGTTDPGTTDPGTTERKKLTIVNVPKRKGSDWFNRMDYGNQLWAEKTGDDVTQQGPNAMDPVAQVQNLEDCIAAGVDVVTVVPSSPEAVEPVLKKAMEAGIVVLTHEAENQQNCDYDLEAFDNTAYGAHFMDNLVTLAGDSGEYVLMVAQLTHATHRVWSEGAVEQNKAKYPNWKMATPDFLEGPSAEEGQKKFEEALNKYPNITAFIGCDSSNPPSAAAVVESKNLYDKVTVMGTSMPNQSRKYLESGAIKQISFWDPGMAQMAMCAVADIMINGDGVIETGMDLGVEGYNNITVKETDINTVIYGNAWVDCDKDSVGEYNF</sequence>
<dbReference type="SUPFAM" id="SSF53822">
    <property type="entry name" value="Periplasmic binding protein-like I"/>
    <property type="match status" value="1"/>
</dbReference>
<protein>
    <submittedName>
        <fullName evidence="6">Substrate-binding domain-containing protein</fullName>
    </submittedName>
</protein>
<evidence type="ECO:0000313" key="6">
    <source>
        <dbReference type="EMBL" id="MBC8535768.1"/>
    </source>
</evidence>
<dbReference type="Proteomes" id="UP000620366">
    <property type="component" value="Unassembled WGS sequence"/>
</dbReference>
<dbReference type="PROSITE" id="PS51257">
    <property type="entry name" value="PROKAR_LIPOPROTEIN"/>
    <property type="match status" value="1"/>
</dbReference>
<evidence type="ECO:0000313" key="7">
    <source>
        <dbReference type="Proteomes" id="UP000620366"/>
    </source>
</evidence>
<feature type="domain" description="Periplasmic binding protein" evidence="5">
    <location>
        <begin position="58"/>
        <end position="313"/>
    </location>
</feature>
<comment type="subcellular location">
    <subcellularLocation>
        <location evidence="1">Cell envelope</location>
    </subcellularLocation>
</comment>